<evidence type="ECO:0000313" key="3">
    <source>
        <dbReference type="Proteomes" id="UP001642360"/>
    </source>
</evidence>
<keyword evidence="3" id="KW-1185">Reference proteome</keyword>
<sequence>MLSGGEKGTKKAPNKAALGTKIQAPWLGTSKDAASEALGAGSRRGTQGVGRHARRGDAGERRGVGVHEQGRRDRWCITDVGHEQAGCRGCQGGRVLLLIQ</sequence>
<accession>A0ABC8TGY6</accession>
<feature type="compositionally biased region" description="Basic and acidic residues" evidence="1">
    <location>
        <begin position="55"/>
        <end position="69"/>
    </location>
</feature>
<evidence type="ECO:0000313" key="2">
    <source>
        <dbReference type="EMBL" id="CAK9166543.1"/>
    </source>
</evidence>
<dbReference type="Proteomes" id="UP001642360">
    <property type="component" value="Unassembled WGS sequence"/>
</dbReference>
<proteinExistence type="predicted"/>
<comment type="caution">
    <text evidence="2">The sequence shown here is derived from an EMBL/GenBank/DDBJ whole genome shotgun (WGS) entry which is preliminary data.</text>
</comment>
<evidence type="ECO:0000256" key="1">
    <source>
        <dbReference type="SAM" id="MobiDB-lite"/>
    </source>
</evidence>
<reference evidence="2 3" key="1">
    <citation type="submission" date="2024-02" db="EMBL/GenBank/DDBJ databases">
        <authorList>
            <person name="Vignale AGUSTIN F."/>
            <person name="Sosa J E."/>
            <person name="Modenutti C."/>
        </authorList>
    </citation>
    <scope>NUCLEOTIDE SEQUENCE [LARGE SCALE GENOMIC DNA]</scope>
</reference>
<name>A0ABC8TGY6_9AQUA</name>
<feature type="region of interest" description="Disordered" evidence="1">
    <location>
        <begin position="1"/>
        <end position="69"/>
    </location>
</feature>
<dbReference type="EMBL" id="CAUOFW020004620">
    <property type="protein sequence ID" value="CAK9166543.1"/>
    <property type="molecule type" value="Genomic_DNA"/>
</dbReference>
<gene>
    <name evidence="2" type="ORF">ILEXP_LOCUS35765</name>
</gene>
<organism evidence="2 3">
    <name type="scientific">Ilex paraguariensis</name>
    <name type="common">yerba mate</name>
    <dbReference type="NCBI Taxonomy" id="185542"/>
    <lineage>
        <taxon>Eukaryota</taxon>
        <taxon>Viridiplantae</taxon>
        <taxon>Streptophyta</taxon>
        <taxon>Embryophyta</taxon>
        <taxon>Tracheophyta</taxon>
        <taxon>Spermatophyta</taxon>
        <taxon>Magnoliopsida</taxon>
        <taxon>eudicotyledons</taxon>
        <taxon>Gunneridae</taxon>
        <taxon>Pentapetalae</taxon>
        <taxon>asterids</taxon>
        <taxon>campanulids</taxon>
        <taxon>Aquifoliales</taxon>
        <taxon>Aquifoliaceae</taxon>
        <taxon>Ilex</taxon>
    </lineage>
</organism>
<dbReference type="AlphaFoldDB" id="A0ABC8TGY6"/>
<protein>
    <submittedName>
        <fullName evidence="2">Uncharacterized protein</fullName>
    </submittedName>
</protein>